<dbReference type="PROSITE" id="PS51257">
    <property type="entry name" value="PROKAR_LIPOPROTEIN"/>
    <property type="match status" value="1"/>
</dbReference>
<dbReference type="AlphaFoldDB" id="A0A0X8JJJ6"/>
<accession>A0A0X8JJJ6</accession>
<keyword evidence="1" id="KW-0732">Signal</keyword>
<feature type="chain" id="PRO_5007067457" evidence="1">
    <location>
        <begin position="24"/>
        <end position="144"/>
    </location>
</feature>
<sequence>MKKSILSLGLALVLALACVNVQAAENNAAAGMTGNPVDQFTGAVWEKTTESNKAAFLFGVESAITVEYFVNAKMTEKSAKAGKRPVYTLSPFEKGWMKAFRDVNRTEIIKMVDAWYAANPKSLDRPVLSVIWNELIAPRVAAAK</sequence>
<evidence type="ECO:0000256" key="1">
    <source>
        <dbReference type="SAM" id="SignalP"/>
    </source>
</evidence>
<evidence type="ECO:0000313" key="2">
    <source>
        <dbReference type="EMBL" id="AMD89955.1"/>
    </source>
</evidence>
<feature type="signal peptide" evidence="1">
    <location>
        <begin position="1"/>
        <end position="23"/>
    </location>
</feature>
<keyword evidence="3" id="KW-1185">Reference proteome</keyword>
<dbReference type="STRING" id="44742.AXF13_07390"/>
<protein>
    <submittedName>
        <fullName evidence="2">Uncharacterized protein</fullName>
    </submittedName>
</protein>
<proteinExistence type="predicted"/>
<dbReference type="KEGG" id="dfi:AXF13_07390"/>
<evidence type="ECO:0000313" key="3">
    <source>
        <dbReference type="Proteomes" id="UP000069241"/>
    </source>
</evidence>
<organism evidence="2 3">
    <name type="scientific">Desulfovibrio fairfieldensis</name>
    <dbReference type="NCBI Taxonomy" id="44742"/>
    <lineage>
        <taxon>Bacteria</taxon>
        <taxon>Pseudomonadati</taxon>
        <taxon>Thermodesulfobacteriota</taxon>
        <taxon>Desulfovibrionia</taxon>
        <taxon>Desulfovibrionales</taxon>
        <taxon>Desulfovibrionaceae</taxon>
        <taxon>Desulfovibrio</taxon>
    </lineage>
</organism>
<dbReference type="RefSeq" id="WP_008684865.1">
    <property type="nucleotide sequence ID" value="NZ_CP014229.1"/>
</dbReference>
<dbReference type="EMBL" id="CP014229">
    <property type="protein sequence ID" value="AMD89955.1"/>
    <property type="molecule type" value="Genomic_DNA"/>
</dbReference>
<name>A0A0X8JJJ6_9BACT</name>
<reference evidence="3" key="1">
    <citation type="submission" date="2016-02" db="EMBL/GenBank/DDBJ databases">
        <authorList>
            <person name="Holder M.E."/>
            <person name="Ajami N.J."/>
            <person name="Petrosino J.F."/>
        </authorList>
    </citation>
    <scope>NUCLEOTIDE SEQUENCE [LARGE SCALE GENOMIC DNA]</scope>
    <source>
        <strain evidence="3">CCUG 45958</strain>
    </source>
</reference>
<dbReference type="Proteomes" id="UP000069241">
    <property type="component" value="Chromosome"/>
</dbReference>
<gene>
    <name evidence="2" type="ORF">AXF13_07390</name>
</gene>